<name>A0A268NUL9_SHOCL</name>
<reference evidence="2 3" key="1">
    <citation type="submission" date="2017-07" db="EMBL/GenBank/DDBJ databases">
        <title>Isolation and whole genome analysis of endospore-forming bacteria from heroin.</title>
        <authorList>
            <person name="Kalinowski J."/>
            <person name="Ahrens B."/>
            <person name="Al-Dilaimi A."/>
            <person name="Winkler A."/>
            <person name="Wibberg D."/>
            <person name="Schleenbecker U."/>
            <person name="Ruckert C."/>
            <person name="Wolfel R."/>
            <person name="Grass G."/>
        </authorList>
    </citation>
    <scope>NUCLEOTIDE SEQUENCE [LARGE SCALE GENOMIC DNA]</scope>
    <source>
        <strain evidence="2 3">7539</strain>
    </source>
</reference>
<feature type="transmembrane region" description="Helical" evidence="1">
    <location>
        <begin position="93"/>
        <end position="111"/>
    </location>
</feature>
<protein>
    <submittedName>
        <fullName evidence="2">Uncharacterized protein</fullName>
    </submittedName>
</protein>
<dbReference type="RefSeq" id="WP_095327411.1">
    <property type="nucleotide sequence ID" value="NZ_BOQS01000001.1"/>
</dbReference>
<feature type="transmembrane region" description="Helical" evidence="1">
    <location>
        <begin position="18"/>
        <end position="40"/>
    </location>
</feature>
<keyword evidence="1" id="KW-0472">Membrane</keyword>
<keyword evidence="1" id="KW-0812">Transmembrane</keyword>
<evidence type="ECO:0000313" key="2">
    <source>
        <dbReference type="EMBL" id="PAE86760.1"/>
    </source>
</evidence>
<gene>
    <name evidence="2" type="ORF">CHH72_21835</name>
</gene>
<sequence length="112" mass="13208">MEQHDATRKMDLRNKFQAFVLIPVIVMVNALIIYFIFTFGQMKMECLIVIIAAPLFTCWIYNSVCNKNEYREMFYDDADMPIKDKIMKYRPTLAGYGAIMLIIAFYALLIHY</sequence>
<dbReference type="AlphaFoldDB" id="A0A268NUL9"/>
<keyword evidence="1" id="KW-1133">Transmembrane helix</keyword>
<evidence type="ECO:0000313" key="3">
    <source>
        <dbReference type="Proteomes" id="UP000216207"/>
    </source>
</evidence>
<comment type="caution">
    <text evidence="2">The sequence shown here is derived from an EMBL/GenBank/DDBJ whole genome shotgun (WGS) entry which is preliminary data.</text>
</comment>
<organism evidence="2 3">
    <name type="scientific">Shouchella clausii</name>
    <name type="common">Alkalihalobacillus clausii</name>
    <dbReference type="NCBI Taxonomy" id="79880"/>
    <lineage>
        <taxon>Bacteria</taxon>
        <taxon>Bacillati</taxon>
        <taxon>Bacillota</taxon>
        <taxon>Bacilli</taxon>
        <taxon>Bacillales</taxon>
        <taxon>Bacillaceae</taxon>
        <taxon>Shouchella</taxon>
    </lineage>
</organism>
<feature type="transmembrane region" description="Helical" evidence="1">
    <location>
        <begin position="46"/>
        <end position="64"/>
    </location>
</feature>
<dbReference type="Proteomes" id="UP000216207">
    <property type="component" value="Unassembled WGS sequence"/>
</dbReference>
<accession>A0A268NUL9</accession>
<proteinExistence type="predicted"/>
<evidence type="ECO:0000256" key="1">
    <source>
        <dbReference type="SAM" id="Phobius"/>
    </source>
</evidence>
<dbReference type="EMBL" id="NPCC01000050">
    <property type="protein sequence ID" value="PAE86760.1"/>
    <property type="molecule type" value="Genomic_DNA"/>
</dbReference>